<evidence type="ECO:0000313" key="2">
    <source>
        <dbReference type="Proteomes" id="UP000182060"/>
    </source>
</evidence>
<accession>A0AAC9IU63</accession>
<proteinExistence type="predicted"/>
<dbReference type="AlphaFoldDB" id="A0AAC9IU63"/>
<protein>
    <submittedName>
        <fullName evidence="1">Uncharacterized protein</fullName>
    </submittedName>
</protein>
<dbReference type="EMBL" id="CP015017">
    <property type="protein sequence ID" value="APC00663.1"/>
    <property type="molecule type" value="Genomic_DNA"/>
</dbReference>
<gene>
    <name evidence="1" type="ORF">AOC25_03000</name>
</gene>
<sequence>MPLPSVEKFGAKRCIAKNRKTGLQCKNPSAWSCKVCRYHGARKSKNAVSGEDHYRFKNGEQTLRSRINRSEASLRIRMLEAIGWHIDLFVKGSGKTRGRKPRNFPKLDLNNANDLITAILISLPK</sequence>
<evidence type="ECO:0000313" key="1">
    <source>
        <dbReference type="EMBL" id="APC00663.1"/>
    </source>
</evidence>
<reference evidence="1" key="1">
    <citation type="journal article" date="2017" name="Appl. Environ. Microbiol.">
        <title>Microdiversification of a pelagic Polynucleobacter species is mainly driven by acquisition of genomic islands from a partially interspecific gene pool.</title>
        <authorList>
            <person name="Hoetzinger M."/>
            <person name="Hahn M.W."/>
            <person name="Jezberova J."/>
            <person name="Schmidt J."/>
            <person name="Koll U."/>
        </authorList>
    </citation>
    <scope>NUCLEOTIDE SEQUENCE</scope>
    <source>
        <strain evidence="1">MWH-RechtKol4</strain>
    </source>
</reference>
<dbReference type="Proteomes" id="UP000182060">
    <property type="component" value="Chromosome"/>
</dbReference>
<dbReference type="RefSeq" id="WP_071538846.1">
    <property type="nucleotide sequence ID" value="NZ_CP015016.1"/>
</dbReference>
<organism evidence="1 2">
    <name type="scientific">Polynucleobacter asymbioticus</name>
    <dbReference type="NCBI Taxonomy" id="576611"/>
    <lineage>
        <taxon>Bacteria</taxon>
        <taxon>Pseudomonadati</taxon>
        <taxon>Pseudomonadota</taxon>
        <taxon>Betaproteobacteria</taxon>
        <taxon>Burkholderiales</taxon>
        <taxon>Burkholderiaceae</taxon>
        <taxon>Polynucleobacter</taxon>
    </lineage>
</organism>
<name>A0AAC9IU63_9BURK</name>